<dbReference type="InterPro" id="IPR050738">
    <property type="entry name" value="Sulfatase"/>
</dbReference>
<dbReference type="SUPFAM" id="SSF53649">
    <property type="entry name" value="Alkaline phosphatase-like"/>
    <property type="match status" value="1"/>
</dbReference>
<evidence type="ECO:0000256" key="1">
    <source>
        <dbReference type="ARBA" id="ARBA00008779"/>
    </source>
</evidence>
<evidence type="ECO:0000256" key="2">
    <source>
        <dbReference type="ARBA" id="ARBA00022723"/>
    </source>
</evidence>
<feature type="domain" description="Sulfatase N-terminal" evidence="5">
    <location>
        <begin position="2"/>
        <end position="84"/>
    </location>
</feature>
<keyword evidence="2" id="KW-0479">Metal-binding</keyword>
<protein>
    <recommendedName>
        <fullName evidence="5">Sulfatase N-terminal domain-containing protein</fullName>
    </recommendedName>
</protein>
<dbReference type="InterPro" id="IPR017850">
    <property type="entry name" value="Alkaline_phosphatase_core_sf"/>
</dbReference>
<dbReference type="PANTHER" id="PTHR42693">
    <property type="entry name" value="ARYLSULFATASE FAMILY MEMBER"/>
    <property type="match status" value="1"/>
</dbReference>
<feature type="non-terminal residue" evidence="6">
    <location>
        <position position="1"/>
    </location>
</feature>
<dbReference type="Proteomes" id="UP000192513">
    <property type="component" value="Unassembled WGS sequence"/>
</dbReference>
<dbReference type="RefSeq" id="WP_158086275.1">
    <property type="nucleotide sequence ID" value="NZ_MVIE01000202.1"/>
</dbReference>
<evidence type="ECO:0000313" key="6">
    <source>
        <dbReference type="EMBL" id="ORB29765.1"/>
    </source>
</evidence>
<dbReference type="OrthoDB" id="9777306at2"/>
<evidence type="ECO:0000313" key="7">
    <source>
        <dbReference type="Proteomes" id="UP000192513"/>
    </source>
</evidence>
<reference evidence="6 7" key="1">
    <citation type="submission" date="2017-02" db="EMBL/GenBank/DDBJ databases">
        <title>The new phylogeny of genus Mycobacterium.</title>
        <authorList>
            <person name="Tortoli E."/>
            <person name="Trovato A."/>
            <person name="Cirillo D.M."/>
        </authorList>
    </citation>
    <scope>NUCLEOTIDE SEQUENCE [LARGE SCALE GENOMIC DNA]</scope>
    <source>
        <strain evidence="6 7">DSM 45000</strain>
    </source>
</reference>
<keyword evidence="3" id="KW-0378">Hydrolase</keyword>
<comment type="similarity">
    <text evidence="1">Belongs to the sulfatase family.</text>
</comment>
<dbReference type="AlphaFoldDB" id="A0A1X0HTP6"/>
<feature type="non-terminal residue" evidence="6">
    <location>
        <position position="84"/>
    </location>
</feature>
<evidence type="ECO:0000259" key="5">
    <source>
        <dbReference type="Pfam" id="PF00884"/>
    </source>
</evidence>
<dbReference type="Gene3D" id="3.40.720.10">
    <property type="entry name" value="Alkaline Phosphatase, subunit A"/>
    <property type="match status" value="1"/>
</dbReference>
<proteinExistence type="inferred from homology"/>
<gene>
    <name evidence="6" type="ORF">BST39_29060</name>
</gene>
<dbReference type="InterPro" id="IPR000917">
    <property type="entry name" value="Sulfatase_N"/>
</dbReference>
<dbReference type="InterPro" id="IPR024607">
    <property type="entry name" value="Sulfatase_CS"/>
</dbReference>
<dbReference type="PROSITE" id="PS00149">
    <property type="entry name" value="SULFATASE_2"/>
    <property type="match status" value="1"/>
</dbReference>
<comment type="caution">
    <text evidence="6">The sequence shown here is derived from an EMBL/GenBank/DDBJ whole genome shotgun (WGS) entry which is preliminary data.</text>
</comment>
<evidence type="ECO:0000256" key="3">
    <source>
        <dbReference type="ARBA" id="ARBA00022801"/>
    </source>
</evidence>
<keyword evidence="7" id="KW-1185">Reference proteome</keyword>
<evidence type="ECO:0000256" key="4">
    <source>
        <dbReference type="ARBA" id="ARBA00022837"/>
    </source>
</evidence>
<dbReference type="GO" id="GO:0004065">
    <property type="term" value="F:arylsulfatase activity"/>
    <property type="evidence" value="ECO:0007669"/>
    <property type="project" value="TreeGrafter"/>
</dbReference>
<organism evidence="6 7">
    <name type="scientific">Mycobacterium paraseoulense</name>
    <dbReference type="NCBI Taxonomy" id="590652"/>
    <lineage>
        <taxon>Bacteria</taxon>
        <taxon>Bacillati</taxon>
        <taxon>Actinomycetota</taxon>
        <taxon>Actinomycetes</taxon>
        <taxon>Mycobacteriales</taxon>
        <taxon>Mycobacteriaceae</taxon>
        <taxon>Mycobacterium</taxon>
    </lineage>
</organism>
<dbReference type="GO" id="GO:0046872">
    <property type="term" value="F:metal ion binding"/>
    <property type="evidence" value="ECO:0007669"/>
    <property type="project" value="UniProtKB-KW"/>
</dbReference>
<sequence length="84" mass="8967">ALAIAGLRLTDFHTASTCSPTRSMLLTGTDHHIAGIGTMAEALTPELEGKPGYEGHLNERVVALPELLREAGYQTLMAGKWHLG</sequence>
<accession>A0A1X0HTP6</accession>
<name>A0A1X0HTP6_9MYCO</name>
<keyword evidence="4" id="KW-0106">Calcium</keyword>
<dbReference type="PANTHER" id="PTHR42693:SF33">
    <property type="entry name" value="ARYLSULFATASE"/>
    <property type="match status" value="1"/>
</dbReference>
<dbReference type="Pfam" id="PF00884">
    <property type="entry name" value="Sulfatase"/>
    <property type="match status" value="1"/>
</dbReference>
<dbReference type="EMBL" id="MVIE01000202">
    <property type="protein sequence ID" value="ORB29765.1"/>
    <property type="molecule type" value="Genomic_DNA"/>
</dbReference>
<dbReference type="PROSITE" id="PS00523">
    <property type="entry name" value="SULFATASE_1"/>
    <property type="match status" value="1"/>
</dbReference>